<reference evidence="2 3" key="1">
    <citation type="submission" date="2019-05" db="EMBL/GenBank/DDBJ databases">
        <title>We sequenced the genome of Paenibacillus hemerocallicola KCTC 33185 for further insight into its adaptation and study the phylogeny of Paenibacillus.</title>
        <authorList>
            <person name="Narsing Rao M.P."/>
        </authorList>
    </citation>
    <scope>NUCLEOTIDE SEQUENCE [LARGE SCALE GENOMIC DNA]</scope>
    <source>
        <strain evidence="2 3">KCTC 33185</strain>
    </source>
</reference>
<dbReference type="RefSeq" id="WP_139607924.1">
    <property type="nucleotide sequence ID" value="NZ_VDCQ01000134.1"/>
</dbReference>
<accession>A0A5C4SUU4</accession>
<organism evidence="2 3">
    <name type="scientific">Paenibacillus hemerocallicola</name>
    <dbReference type="NCBI Taxonomy" id="1172614"/>
    <lineage>
        <taxon>Bacteria</taxon>
        <taxon>Bacillati</taxon>
        <taxon>Bacillota</taxon>
        <taxon>Bacilli</taxon>
        <taxon>Bacillales</taxon>
        <taxon>Paenibacillaceae</taxon>
        <taxon>Paenibacillus</taxon>
    </lineage>
</organism>
<dbReference type="InterPro" id="IPR001119">
    <property type="entry name" value="SLH_dom"/>
</dbReference>
<dbReference type="OrthoDB" id="504962at2"/>
<dbReference type="AlphaFoldDB" id="A0A5C4SUU4"/>
<evidence type="ECO:0000313" key="2">
    <source>
        <dbReference type="EMBL" id="TNJ53896.1"/>
    </source>
</evidence>
<feature type="domain" description="SLH" evidence="1">
    <location>
        <begin position="5"/>
        <end position="68"/>
    </location>
</feature>
<dbReference type="Proteomes" id="UP000307943">
    <property type="component" value="Unassembled WGS sequence"/>
</dbReference>
<sequence>MKGTELSFSDAGRIGIWAKKTVAQSVEAGIVSGYEDGSFHPAANILREERHQVVVVVQLSSSTSNSSFSSKK</sequence>
<evidence type="ECO:0000259" key="1">
    <source>
        <dbReference type="PROSITE" id="PS51272"/>
    </source>
</evidence>
<name>A0A5C4SUU4_9BACL</name>
<evidence type="ECO:0000313" key="3">
    <source>
        <dbReference type="Proteomes" id="UP000307943"/>
    </source>
</evidence>
<comment type="caution">
    <text evidence="2">The sequence shown here is derived from an EMBL/GenBank/DDBJ whole genome shotgun (WGS) entry which is preliminary data.</text>
</comment>
<proteinExistence type="predicted"/>
<dbReference type="EMBL" id="VDCQ01000134">
    <property type="protein sequence ID" value="TNJ53896.1"/>
    <property type="molecule type" value="Genomic_DNA"/>
</dbReference>
<dbReference type="Pfam" id="PF00395">
    <property type="entry name" value="SLH"/>
    <property type="match status" value="1"/>
</dbReference>
<keyword evidence="3" id="KW-1185">Reference proteome</keyword>
<protein>
    <submittedName>
        <fullName evidence="2">S-layer homology domain-containing protein</fullName>
    </submittedName>
</protein>
<dbReference type="PROSITE" id="PS51272">
    <property type="entry name" value="SLH"/>
    <property type="match status" value="1"/>
</dbReference>
<gene>
    <name evidence="2" type="ORF">FE784_40220</name>
</gene>